<evidence type="ECO:0000313" key="6">
    <source>
        <dbReference type="EMBL" id="KDQ06785.1"/>
    </source>
</evidence>
<evidence type="ECO:0000256" key="3">
    <source>
        <dbReference type="ARBA" id="ARBA00023186"/>
    </source>
</evidence>
<keyword evidence="3" id="KW-0143">Chaperone</keyword>
<dbReference type="AlphaFoldDB" id="A0A067LWV6"/>
<gene>
    <name evidence="6" type="ORF">BOTBODRAFT_140732</name>
</gene>
<dbReference type="PANTHER" id="PTHR13675">
    <property type="entry name" value="LYR MOTIF-CONTAINING PROTEIN 2"/>
    <property type="match status" value="1"/>
</dbReference>
<evidence type="ECO:0000256" key="4">
    <source>
        <dbReference type="ARBA" id="ARBA00025715"/>
    </source>
</evidence>
<dbReference type="PANTHER" id="PTHR13675:SF1">
    <property type="entry name" value="SUCCINATE DEHYDROGENASE ASSEMBLY FACTOR 1, MITOCHONDRIAL"/>
    <property type="match status" value="1"/>
</dbReference>
<organism evidence="6 7">
    <name type="scientific">Botryobasidium botryosum (strain FD-172 SS1)</name>
    <dbReference type="NCBI Taxonomy" id="930990"/>
    <lineage>
        <taxon>Eukaryota</taxon>
        <taxon>Fungi</taxon>
        <taxon>Dikarya</taxon>
        <taxon>Basidiomycota</taxon>
        <taxon>Agaricomycotina</taxon>
        <taxon>Agaricomycetes</taxon>
        <taxon>Cantharellales</taxon>
        <taxon>Botryobasidiaceae</taxon>
        <taxon>Botryobasidium</taxon>
    </lineage>
</organism>
<accession>A0A067LWV6</accession>
<protein>
    <recommendedName>
        <fullName evidence="5">Complex 1 LYR protein domain-containing protein</fullName>
    </recommendedName>
</protein>
<evidence type="ECO:0000313" key="7">
    <source>
        <dbReference type="Proteomes" id="UP000027195"/>
    </source>
</evidence>
<dbReference type="InterPro" id="IPR008011">
    <property type="entry name" value="Complex1_LYR_dom"/>
</dbReference>
<evidence type="ECO:0000256" key="1">
    <source>
        <dbReference type="ARBA" id="ARBA00004305"/>
    </source>
</evidence>
<dbReference type="Pfam" id="PF05347">
    <property type="entry name" value="Complex1_LYR"/>
    <property type="match status" value="1"/>
</dbReference>
<comment type="subcellular location">
    <subcellularLocation>
        <location evidence="1">Mitochondrion matrix</location>
    </subcellularLocation>
</comment>
<feature type="domain" description="Complex 1 LYR protein" evidence="5">
    <location>
        <begin position="13"/>
        <end position="73"/>
    </location>
</feature>
<proteinExistence type="inferred from homology"/>
<evidence type="ECO:0000256" key="2">
    <source>
        <dbReference type="ARBA" id="ARBA00023128"/>
    </source>
</evidence>
<comment type="similarity">
    <text evidence="4">Belongs to the complex I LYR family. SDHAF1 subfamily.</text>
</comment>
<dbReference type="GO" id="GO:0005759">
    <property type="term" value="C:mitochondrial matrix"/>
    <property type="evidence" value="ECO:0007669"/>
    <property type="project" value="UniProtKB-SubCell"/>
</dbReference>
<dbReference type="FunCoup" id="A0A067LWV6">
    <property type="interactions" value="165"/>
</dbReference>
<dbReference type="InterPro" id="IPR045295">
    <property type="entry name" value="Complex1_LYR_SDHAF1_LYRM8"/>
</dbReference>
<dbReference type="Proteomes" id="UP000027195">
    <property type="component" value="Unassembled WGS sequence"/>
</dbReference>
<dbReference type="CDD" id="cd20268">
    <property type="entry name" value="Complex1_LYR_SDHAF1_LYRM8"/>
    <property type="match status" value="1"/>
</dbReference>
<dbReference type="OrthoDB" id="273010at2759"/>
<dbReference type="GO" id="GO:0034553">
    <property type="term" value="P:mitochondrial respiratory chain complex II assembly"/>
    <property type="evidence" value="ECO:0007669"/>
    <property type="project" value="InterPro"/>
</dbReference>
<dbReference type="InParanoid" id="A0A067LWV6"/>
<dbReference type="EMBL" id="KL198123">
    <property type="protein sequence ID" value="KDQ06785.1"/>
    <property type="molecule type" value="Genomic_DNA"/>
</dbReference>
<sequence length="105" mass="12190">MSPASVRHSGLQRQVLALYRRTLRMVRTKPTAARPKFLLFARYHFRERGGAVSPRNITAVEYMVRQGMKQVEMFENPSIKDCSVTDDMRRWERVWRNASTSTGAS</sequence>
<keyword evidence="2" id="KW-0496">Mitochondrion</keyword>
<dbReference type="HOGENOM" id="CLU_154777_1_0_1"/>
<keyword evidence="7" id="KW-1185">Reference proteome</keyword>
<dbReference type="STRING" id="930990.A0A067LWV6"/>
<name>A0A067LWV6_BOTB1</name>
<reference evidence="7" key="1">
    <citation type="journal article" date="2014" name="Proc. Natl. Acad. Sci. U.S.A.">
        <title>Extensive sampling of basidiomycete genomes demonstrates inadequacy of the white-rot/brown-rot paradigm for wood decay fungi.</title>
        <authorList>
            <person name="Riley R."/>
            <person name="Salamov A.A."/>
            <person name="Brown D.W."/>
            <person name="Nagy L.G."/>
            <person name="Floudas D."/>
            <person name="Held B.W."/>
            <person name="Levasseur A."/>
            <person name="Lombard V."/>
            <person name="Morin E."/>
            <person name="Otillar R."/>
            <person name="Lindquist E.A."/>
            <person name="Sun H."/>
            <person name="LaButti K.M."/>
            <person name="Schmutz J."/>
            <person name="Jabbour D."/>
            <person name="Luo H."/>
            <person name="Baker S.E."/>
            <person name="Pisabarro A.G."/>
            <person name="Walton J.D."/>
            <person name="Blanchette R.A."/>
            <person name="Henrissat B."/>
            <person name="Martin F."/>
            <person name="Cullen D."/>
            <person name="Hibbett D.S."/>
            <person name="Grigoriev I.V."/>
        </authorList>
    </citation>
    <scope>NUCLEOTIDE SEQUENCE [LARGE SCALE GENOMIC DNA]</scope>
    <source>
        <strain evidence="7">FD-172 SS1</strain>
    </source>
</reference>
<evidence type="ECO:0000259" key="5">
    <source>
        <dbReference type="Pfam" id="PF05347"/>
    </source>
</evidence>